<dbReference type="AlphaFoldDB" id="A0AAC8TAL4"/>
<dbReference type="Pfam" id="PF01590">
    <property type="entry name" value="GAF"/>
    <property type="match status" value="1"/>
</dbReference>
<dbReference type="SMART" id="SM00387">
    <property type="entry name" value="HATPase_c"/>
    <property type="match status" value="1"/>
</dbReference>
<keyword evidence="14" id="KW-1185">Reference proteome</keyword>
<dbReference type="SMART" id="SM00065">
    <property type="entry name" value="GAF"/>
    <property type="match status" value="1"/>
</dbReference>
<sequence>MGFSVSLGVALAIAAITALALSSVLTGNEHVSEEGIRHRLAVEQLRRVFSDKLASQHAHELTGGPSHLEDARQARLQFQALLLLLRTHEDGQKERGLLDGLEQAERGHEDATQELWVARSQGLSPEGLEGLRGGQEEARYQTYEALDWLAWYTEDTFTQRVLRADQAERRAFWLIILVATLGLLVAMGLAWVLTRALWPLHHEARASEARFRLLVEGVKDYALYMLDPEGRVVSWNPGAERIQGWRAEEIIGRTGEVFYAPEARAAGQPRGDLERAAREGRLEWEGPGVRKDGSRFWAESLVTALRGADGRLEGFAVLTRDSSERKRLERAQHLFVEAERLFLTEKEPDEAVEELTRLLVPELADGCLLFLLTPAGELVPRAITHVSPEKERLMWELVQGGGGPRPDRRHGAWQALRTGRTERITEVSPESMAEAASDAEELERMRELEPVSYLSVPLRAAGHAVGVLMLVSQRPERRFTETDQVFVEELAGRAALSLENARLLREAQAALDLIGVAAHDLGNPLQALQLMLGKLRRLPPSEPEKLREVLTAAVRHTQRLGRLLHNLLDLSRLSSGKMELEVGEVDLAELAHEAVERHAEQAAEVGSQVVLEVEPGVVGRWDRLRLERVLTNLLSNAFKYGKGHPIELRVERTDGHGRLSVRDHGPGIPEELQRTIFERFKKAPAKGEKKEGFGLGLYIVQQLVEAHGGCVRVESREGEGATFTVELPLAAASREVDDSTQPPGMVH</sequence>
<evidence type="ECO:0000256" key="1">
    <source>
        <dbReference type="ARBA" id="ARBA00000085"/>
    </source>
</evidence>
<reference evidence="11 13" key="1">
    <citation type="submission" date="2015-05" db="EMBL/GenBank/DDBJ databases">
        <title>Genome assembly of Archangium gephyra DSM 2261.</title>
        <authorList>
            <person name="Sharma G."/>
            <person name="Subramanian S."/>
        </authorList>
    </citation>
    <scope>NUCLEOTIDE SEQUENCE [LARGE SCALE GENOMIC DNA]</scope>
    <source>
        <strain evidence="11 13">DSM 2261</strain>
    </source>
</reference>
<dbReference type="NCBIfam" id="TIGR00229">
    <property type="entry name" value="sensory_box"/>
    <property type="match status" value="1"/>
</dbReference>
<dbReference type="InterPro" id="IPR000014">
    <property type="entry name" value="PAS"/>
</dbReference>
<dbReference type="InterPro" id="IPR003594">
    <property type="entry name" value="HATPase_dom"/>
</dbReference>
<dbReference type="Pfam" id="PF00512">
    <property type="entry name" value="HisKA"/>
    <property type="match status" value="1"/>
</dbReference>
<feature type="domain" description="PAC" evidence="10">
    <location>
        <begin position="282"/>
        <end position="334"/>
    </location>
</feature>
<feature type="domain" description="PAS" evidence="9">
    <location>
        <begin position="207"/>
        <end position="280"/>
    </location>
</feature>
<dbReference type="InterPro" id="IPR035965">
    <property type="entry name" value="PAS-like_dom_sf"/>
</dbReference>
<dbReference type="InterPro" id="IPR050736">
    <property type="entry name" value="Sensor_HK_Regulatory"/>
</dbReference>
<keyword evidence="3" id="KW-0597">Phosphoprotein</keyword>
<dbReference type="Proteomes" id="UP000256345">
    <property type="component" value="Unassembled WGS sequence"/>
</dbReference>
<dbReference type="InterPro" id="IPR003661">
    <property type="entry name" value="HisK_dim/P_dom"/>
</dbReference>
<gene>
    <name evidence="11" type="ORF">AA314_00593</name>
    <name evidence="12" type="ORF">ATI61_106345</name>
</gene>
<dbReference type="CDD" id="cd00075">
    <property type="entry name" value="HATPase"/>
    <property type="match status" value="1"/>
</dbReference>
<evidence type="ECO:0000256" key="2">
    <source>
        <dbReference type="ARBA" id="ARBA00012438"/>
    </source>
</evidence>
<evidence type="ECO:0000256" key="5">
    <source>
        <dbReference type="ARBA" id="ARBA00022777"/>
    </source>
</evidence>
<dbReference type="PRINTS" id="PR00344">
    <property type="entry name" value="BCTRLSENSOR"/>
</dbReference>
<dbReference type="EMBL" id="CP011509">
    <property type="protein sequence ID" value="AKI98966.1"/>
    <property type="molecule type" value="Genomic_DNA"/>
</dbReference>
<feature type="transmembrane region" description="Helical" evidence="7">
    <location>
        <begin position="171"/>
        <end position="193"/>
    </location>
</feature>
<reference evidence="12 14" key="2">
    <citation type="submission" date="2018-08" db="EMBL/GenBank/DDBJ databases">
        <title>Genomic Encyclopedia of Archaeal and Bacterial Type Strains, Phase II (KMG-II): from individual species to whole genera.</title>
        <authorList>
            <person name="Goeker M."/>
        </authorList>
    </citation>
    <scope>NUCLEOTIDE SEQUENCE [LARGE SCALE GENOMIC DNA]</scope>
    <source>
        <strain evidence="12 14">DSM 2261</strain>
    </source>
</reference>
<dbReference type="EMBL" id="QUMU01000006">
    <property type="protein sequence ID" value="REG30875.1"/>
    <property type="molecule type" value="Genomic_DNA"/>
</dbReference>
<dbReference type="EC" id="2.7.13.3" evidence="2"/>
<evidence type="ECO:0000313" key="13">
    <source>
        <dbReference type="Proteomes" id="UP000035579"/>
    </source>
</evidence>
<dbReference type="Proteomes" id="UP000035579">
    <property type="component" value="Chromosome"/>
</dbReference>
<dbReference type="Gene3D" id="1.10.287.130">
    <property type="match status" value="1"/>
</dbReference>
<feature type="domain" description="Histidine kinase" evidence="8">
    <location>
        <begin position="516"/>
        <end position="731"/>
    </location>
</feature>
<dbReference type="SUPFAM" id="SSF55785">
    <property type="entry name" value="PYP-like sensor domain (PAS domain)"/>
    <property type="match status" value="1"/>
</dbReference>
<evidence type="ECO:0000313" key="11">
    <source>
        <dbReference type="EMBL" id="AKI98966.1"/>
    </source>
</evidence>
<dbReference type="CDD" id="cd00130">
    <property type="entry name" value="PAS"/>
    <property type="match status" value="1"/>
</dbReference>
<dbReference type="PROSITE" id="PS50109">
    <property type="entry name" value="HIS_KIN"/>
    <property type="match status" value="1"/>
</dbReference>
<dbReference type="SMART" id="SM00388">
    <property type="entry name" value="HisKA"/>
    <property type="match status" value="1"/>
</dbReference>
<dbReference type="Pfam" id="PF02518">
    <property type="entry name" value="HATPase_c"/>
    <property type="match status" value="1"/>
</dbReference>
<dbReference type="InterPro" id="IPR004358">
    <property type="entry name" value="Sig_transdc_His_kin-like_C"/>
</dbReference>
<dbReference type="InterPro" id="IPR029016">
    <property type="entry name" value="GAF-like_dom_sf"/>
</dbReference>
<dbReference type="FunFam" id="3.30.565.10:FF:000006">
    <property type="entry name" value="Sensor histidine kinase WalK"/>
    <property type="match status" value="1"/>
</dbReference>
<keyword evidence="7" id="KW-1133">Transmembrane helix</keyword>
<dbReference type="Gene3D" id="3.30.565.10">
    <property type="entry name" value="Histidine kinase-like ATPase, C-terminal domain"/>
    <property type="match status" value="1"/>
</dbReference>
<dbReference type="CDD" id="cd00082">
    <property type="entry name" value="HisKA"/>
    <property type="match status" value="1"/>
</dbReference>
<dbReference type="PANTHER" id="PTHR43711:SF1">
    <property type="entry name" value="HISTIDINE KINASE 1"/>
    <property type="match status" value="1"/>
</dbReference>
<dbReference type="PROSITE" id="PS50112">
    <property type="entry name" value="PAS"/>
    <property type="match status" value="1"/>
</dbReference>
<dbReference type="PANTHER" id="PTHR43711">
    <property type="entry name" value="TWO-COMPONENT HISTIDINE KINASE"/>
    <property type="match status" value="1"/>
</dbReference>
<dbReference type="GO" id="GO:0000155">
    <property type="term" value="F:phosphorelay sensor kinase activity"/>
    <property type="evidence" value="ECO:0007669"/>
    <property type="project" value="InterPro"/>
</dbReference>
<dbReference type="InterPro" id="IPR036890">
    <property type="entry name" value="HATPase_C_sf"/>
</dbReference>
<evidence type="ECO:0000256" key="4">
    <source>
        <dbReference type="ARBA" id="ARBA00022679"/>
    </source>
</evidence>
<dbReference type="InterPro" id="IPR036097">
    <property type="entry name" value="HisK_dim/P_sf"/>
</dbReference>
<evidence type="ECO:0000259" key="9">
    <source>
        <dbReference type="PROSITE" id="PS50112"/>
    </source>
</evidence>
<organism evidence="11 13">
    <name type="scientific">Archangium gephyra</name>
    <dbReference type="NCBI Taxonomy" id="48"/>
    <lineage>
        <taxon>Bacteria</taxon>
        <taxon>Pseudomonadati</taxon>
        <taxon>Myxococcota</taxon>
        <taxon>Myxococcia</taxon>
        <taxon>Myxococcales</taxon>
        <taxon>Cystobacterineae</taxon>
        <taxon>Archangiaceae</taxon>
        <taxon>Archangium</taxon>
    </lineage>
</organism>
<dbReference type="PROSITE" id="PS50113">
    <property type="entry name" value="PAC"/>
    <property type="match status" value="1"/>
</dbReference>
<proteinExistence type="predicted"/>
<dbReference type="SUPFAM" id="SSF55874">
    <property type="entry name" value="ATPase domain of HSP90 chaperone/DNA topoisomerase II/histidine kinase"/>
    <property type="match status" value="1"/>
</dbReference>
<dbReference type="Gene3D" id="3.30.450.20">
    <property type="entry name" value="PAS domain"/>
    <property type="match status" value="1"/>
</dbReference>
<dbReference type="Pfam" id="PF08448">
    <property type="entry name" value="PAS_4"/>
    <property type="match status" value="1"/>
</dbReference>
<keyword evidence="6" id="KW-0902">Two-component regulatory system</keyword>
<keyword evidence="7" id="KW-0812">Transmembrane</keyword>
<comment type="catalytic activity">
    <reaction evidence="1">
        <text>ATP + protein L-histidine = ADP + protein N-phospho-L-histidine.</text>
        <dbReference type="EC" id="2.7.13.3"/>
    </reaction>
</comment>
<keyword evidence="5 11" id="KW-0418">Kinase</keyword>
<dbReference type="InterPro" id="IPR000700">
    <property type="entry name" value="PAS-assoc_C"/>
</dbReference>
<dbReference type="Gene3D" id="3.30.450.40">
    <property type="match status" value="1"/>
</dbReference>
<accession>A0AAC8TAL4</accession>
<evidence type="ECO:0000259" key="8">
    <source>
        <dbReference type="PROSITE" id="PS50109"/>
    </source>
</evidence>
<dbReference type="InterPro" id="IPR013656">
    <property type="entry name" value="PAS_4"/>
</dbReference>
<evidence type="ECO:0000256" key="6">
    <source>
        <dbReference type="ARBA" id="ARBA00023012"/>
    </source>
</evidence>
<keyword evidence="4" id="KW-0808">Transferase</keyword>
<name>A0AAC8TAL4_9BACT</name>
<dbReference type="SUPFAM" id="SSF47384">
    <property type="entry name" value="Homodimeric domain of signal transducing histidine kinase"/>
    <property type="match status" value="1"/>
</dbReference>
<dbReference type="InterPro" id="IPR005467">
    <property type="entry name" value="His_kinase_dom"/>
</dbReference>
<dbReference type="SUPFAM" id="SSF55781">
    <property type="entry name" value="GAF domain-like"/>
    <property type="match status" value="1"/>
</dbReference>
<evidence type="ECO:0000256" key="7">
    <source>
        <dbReference type="SAM" id="Phobius"/>
    </source>
</evidence>
<evidence type="ECO:0000313" key="14">
    <source>
        <dbReference type="Proteomes" id="UP000256345"/>
    </source>
</evidence>
<evidence type="ECO:0000313" key="12">
    <source>
        <dbReference type="EMBL" id="REG30875.1"/>
    </source>
</evidence>
<evidence type="ECO:0000259" key="10">
    <source>
        <dbReference type="PROSITE" id="PS50113"/>
    </source>
</evidence>
<dbReference type="InterPro" id="IPR003018">
    <property type="entry name" value="GAF"/>
</dbReference>
<evidence type="ECO:0000256" key="3">
    <source>
        <dbReference type="ARBA" id="ARBA00022553"/>
    </source>
</evidence>
<keyword evidence="7" id="KW-0472">Membrane</keyword>
<protein>
    <recommendedName>
        <fullName evidence="2">histidine kinase</fullName>
        <ecNumber evidence="2">2.7.13.3</ecNumber>
    </recommendedName>
</protein>
<dbReference type="SMART" id="SM00091">
    <property type="entry name" value="PAS"/>
    <property type="match status" value="1"/>
</dbReference>
<dbReference type="KEGG" id="age:AA314_00593"/>